<dbReference type="PANTHER" id="PTHR40465">
    <property type="entry name" value="CHROMOSOME 1, WHOLE GENOME SHOTGUN SEQUENCE"/>
    <property type="match status" value="1"/>
</dbReference>
<sequence length="336" mass="37549">MPLSLPDLQEHPAYYIGPNVVGIMIQALEMGFILNQFFTFWSRSDRGYTVIRCIVIFVTSVAILQTSLAFYNLWRAHVIHFGDWVAATSFIWIDKLSPIMTVSMAAPVQAFLIWRCWTLTRKSWITLVPLSMILLASAISSIIVTVETFKVNFVALVEDIDKLPKIKPDVTFILALTSSAVLDAIVTSILLIYLSRAKANVYSSRFRRVMRKLVIMVWEAAVPPCVCAILAVVTYLTLVNKNYWDLMFQAILGKLYVISLFVTLNGRAALAMENADTSPQPLTSLGWGFSRPLTLNMPTRDLESRGGNYTGHSSAENTSVVIDQENKDKPGSLQVS</sequence>
<dbReference type="PANTHER" id="PTHR40465:SF1">
    <property type="entry name" value="DUF6534 DOMAIN-CONTAINING PROTEIN"/>
    <property type="match status" value="1"/>
</dbReference>
<dbReference type="Proteomes" id="UP001385951">
    <property type="component" value="Unassembled WGS sequence"/>
</dbReference>
<organism evidence="4 5">
    <name type="scientific">Cerrena zonata</name>
    <dbReference type="NCBI Taxonomy" id="2478898"/>
    <lineage>
        <taxon>Eukaryota</taxon>
        <taxon>Fungi</taxon>
        <taxon>Dikarya</taxon>
        <taxon>Basidiomycota</taxon>
        <taxon>Agaricomycotina</taxon>
        <taxon>Agaricomycetes</taxon>
        <taxon>Polyporales</taxon>
        <taxon>Cerrenaceae</taxon>
        <taxon>Cerrena</taxon>
    </lineage>
</organism>
<protein>
    <recommendedName>
        <fullName evidence="3">DUF6534 domain-containing protein</fullName>
    </recommendedName>
</protein>
<evidence type="ECO:0000313" key="5">
    <source>
        <dbReference type="Proteomes" id="UP001385951"/>
    </source>
</evidence>
<feature type="transmembrane region" description="Helical" evidence="2">
    <location>
        <begin position="172"/>
        <end position="194"/>
    </location>
</feature>
<evidence type="ECO:0000259" key="3">
    <source>
        <dbReference type="Pfam" id="PF20152"/>
    </source>
</evidence>
<feature type="compositionally biased region" description="Polar residues" evidence="1">
    <location>
        <begin position="310"/>
        <end position="321"/>
    </location>
</feature>
<evidence type="ECO:0000256" key="2">
    <source>
        <dbReference type="SAM" id="Phobius"/>
    </source>
</evidence>
<feature type="region of interest" description="Disordered" evidence="1">
    <location>
        <begin position="305"/>
        <end position="336"/>
    </location>
</feature>
<dbReference type="AlphaFoldDB" id="A0AAW0FJT3"/>
<evidence type="ECO:0000313" key="4">
    <source>
        <dbReference type="EMBL" id="KAK7679592.1"/>
    </source>
</evidence>
<reference evidence="4 5" key="1">
    <citation type="submission" date="2022-09" db="EMBL/GenBank/DDBJ databases">
        <authorList>
            <person name="Palmer J.M."/>
        </authorList>
    </citation>
    <scope>NUCLEOTIDE SEQUENCE [LARGE SCALE GENOMIC DNA]</scope>
    <source>
        <strain evidence="4 5">DSM 7382</strain>
    </source>
</reference>
<comment type="caution">
    <text evidence="4">The sequence shown here is derived from an EMBL/GenBank/DDBJ whole genome shotgun (WGS) entry which is preliminary data.</text>
</comment>
<feature type="domain" description="DUF6534" evidence="3">
    <location>
        <begin position="179"/>
        <end position="268"/>
    </location>
</feature>
<dbReference type="InterPro" id="IPR045339">
    <property type="entry name" value="DUF6534"/>
</dbReference>
<gene>
    <name evidence="4" type="ORF">QCA50_017303</name>
</gene>
<feature type="transmembrane region" description="Helical" evidence="2">
    <location>
        <begin position="243"/>
        <end position="264"/>
    </location>
</feature>
<feature type="transmembrane region" description="Helical" evidence="2">
    <location>
        <begin position="53"/>
        <end position="74"/>
    </location>
</feature>
<feature type="transmembrane region" description="Helical" evidence="2">
    <location>
        <begin position="20"/>
        <end position="41"/>
    </location>
</feature>
<name>A0AAW0FJT3_9APHY</name>
<keyword evidence="2" id="KW-0812">Transmembrane</keyword>
<dbReference type="EMBL" id="JASBNA010000057">
    <property type="protein sequence ID" value="KAK7679592.1"/>
    <property type="molecule type" value="Genomic_DNA"/>
</dbReference>
<evidence type="ECO:0000256" key="1">
    <source>
        <dbReference type="SAM" id="MobiDB-lite"/>
    </source>
</evidence>
<keyword evidence="2" id="KW-1133">Transmembrane helix</keyword>
<keyword evidence="2" id="KW-0472">Membrane</keyword>
<feature type="transmembrane region" description="Helical" evidence="2">
    <location>
        <begin position="215"/>
        <end position="237"/>
    </location>
</feature>
<feature type="transmembrane region" description="Helical" evidence="2">
    <location>
        <begin position="99"/>
        <end position="117"/>
    </location>
</feature>
<dbReference type="Pfam" id="PF20152">
    <property type="entry name" value="DUF6534"/>
    <property type="match status" value="1"/>
</dbReference>
<accession>A0AAW0FJT3</accession>
<keyword evidence="5" id="KW-1185">Reference proteome</keyword>
<proteinExistence type="predicted"/>
<feature type="transmembrane region" description="Helical" evidence="2">
    <location>
        <begin position="124"/>
        <end position="146"/>
    </location>
</feature>